<dbReference type="Pfam" id="PF07963">
    <property type="entry name" value="N_methyl"/>
    <property type="match status" value="1"/>
</dbReference>
<name>A0A1G2NYU2_9BACT</name>
<dbReference type="Proteomes" id="UP000176429">
    <property type="component" value="Unassembled WGS sequence"/>
</dbReference>
<keyword evidence="2" id="KW-1133">Transmembrane helix</keyword>
<comment type="caution">
    <text evidence="3">The sequence shown here is derived from an EMBL/GenBank/DDBJ whole genome shotgun (WGS) entry which is preliminary data.</text>
</comment>
<feature type="transmembrane region" description="Helical" evidence="2">
    <location>
        <begin position="29"/>
        <end position="52"/>
    </location>
</feature>
<sequence length="227" mass="23911">MKQASKTNSTKIVHAPPASSSWRKNARGFTLVELLVVMSIISLLSSITFANLQSARARARDSLRISQLIQLKLAFEFIGNSDELFPEIGLSGRQVSAVGETSAGYTYDGVSCDVFETTWPDDAGMKSLISNSYMSALPLDPINDPTQGYCYIYTPNPDRTGACVWALLEDGRKVGIAVGTPDTVSFPDTGDYPRGFRCGSLPLDQLILGGVDVGGGGGGGGGSSSGS</sequence>
<keyword evidence="2" id="KW-0812">Transmembrane</keyword>
<dbReference type="Gene3D" id="3.30.700.10">
    <property type="entry name" value="Glycoprotein, Type 4 Pilin"/>
    <property type="match status" value="1"/>
</dbReference>
<keyword evidence="2" id="KW-0472">Membrane</keyword>
<evidence type="ECO:0000313" key="3">
    <source>
        <dbReference type="EMBL" id="OHA40649.1"/>
    </source>
</evidence>
<dbReference type="InterPro" id="IPR012902">
    <property type="entry name" value="N_methyl_site"/>
</dbReference>
<organism evidence="3 4">
    <name type="scientific">Candidatus Taylorbacteria bacterium RIFCSPLOWO2_02_FULL_46_40</name>
    <dbReference type="NCBI Taxonomy" id="1802329"/>
    <lineage>
        <taxon>Bacteria</taxon>
        <taxon>Candidatus Tayloriibacteriota</taxon>
    </lineage>
</organism>
<dbReference type="NCBIfam" id="TIGR02532">
    <property type="entry name" value="IV_pilin_GFxxxE"/>
    <property type="match status" value="1"/>
</dbReference>
<evidence type="ECO:0000313" key="4">
    <source>
        <dbReference type="Proteomes" id="UP000176429"/>
    </source>
</evidence>
<protein>
    <recommendedName>
        <fullName evidence="5">Type II secretion system protein GspG C-terminal domain-containing protein</fullName>
    </recommendedName>
</protein>
<dbReference type="EMBL" id="MHSH01000047">
    <property type="protein sequence ID" value="OHA40649.1"/>
    <property type="molecule type" value="Genomic_DNA"/>
</dbReference>
<feature type="region of interest" description="Disordered" evidence="1">
    <location>
        <begin position="1"/>
        <end position="22"/>
    </location>
</feature>
<gene>
    <name evidence="3" type="ORF">A3H68_03005</name>
</gene>
<accession>A0A1G2NYU2</accession>
<dbReference type="SUPFAM" id="SSF54523">
    <property type="entry name" value="Pili subunits"/>
    <property type="match status" value="1"/>
</dbReference>
<evidence type="ECO:0008006" key="5">
    <source>
        <dbReference type="Google" id="ProtNLM"/>
    </source>
</evidence>
<reference evidence="3 4" key="1">
    <citation type="journal article" date="2016" name="Nat. Commun.">
        <title>Thousands of microbial genomes shed light on interconnected biogeochemical processes in an aquifer system.</title>
        <authorList>
            <person name="Anantharaman K."/>
            <person name="Brown C.T."/>
            <person name="Hug L.A."/>
            <person name="Sharon I."/>
            <person name="Castelle C.J."/>
            <person name="Probst A.J."/>
            <person name="Thomas B.C."/>
            <person name="Singh A."/>
            <person name="Wilkins M.J."/>
            <person name="Karaoz U."/>
            <person name="Brodie E.L."/>
            <person name="Williams K.H."/>
            <person name="Hubbard S.S."/>
            <person name="Banfield J.F."/>
        </authorList>
    </citation>
    <scope>NUCLEOTIDE SEQUENCE [LARGE SCALE GENOMIC DNA]</scope>
</reference>
<dbReference type="AlphaFoldDB" id="A0A1G2NYU2"/>
<dbReference type="InterPro" id="IPR045584">
    <property type="entry name" value="Pilin-like"/>
</dbReference>
<proteinExistence type="predicted"/>
<evidence type="ECO:0000256" key="1">
    <source>
        <dbReference type="SAM" id="MobiDB-lite"/>
    </source>
</evidence>
<feature type="compositionally biased region" description="Polar residues" evidence="1">
    <location>
        <begin position="1"/>
        <end position="11"/>
    </location>
</feature>
<evidence type="ECO:0000256" key="2">
    <source>
        <dbReference type="SAM" id="Phobius"/>
    </source>
</evidence>
<dbReference type="PROSITE" id="PS00409">
    <property type="entry name" value="PROKAR_NTER_METHYL"/>
    <property type="match status" value="1"/>
</dbReference>